<dbReference type="PRINTS" id="PR00455">
    <property type="entry name" value="HTHTETR"/>
</dbReference>
<comment type="caution">
    <text evidence="6">The sequence shown here is derived from an EMBL/GenBank/DDBJ whole genome shotgun (WGS) entry which is preliminary data.</text>
</comment>
<feature type="domain" description="HTH tetR-type" evidence="5">
    <location>
        <begin position="6"/>
        <end position="66"/>
    </location>
</feature>
<dbReference type="RefSeq" id="WP_135504854.1">
    <property type="nucleotide sequence ID" value="NZ_JACHHE010000010.1"/>
</dbReference>
<dbReference type="InterPro" id="IPR011075">
    <property type="entry name" value="TetR_C"/>
</dbReference>
<dbReference type="OrthoDB" id="113732at2"/>
<evidence type="ECO:0000256" key="4">
    <source>
        <dbReference type="PROSITE-ProRule" id="PRU00335"/>
    </source>
</evidence>
<dbReference type="PANTHER" id="PTHR47506:SF10">
    <property type="entry name" value="TRANSCRIPTIONAL REGULATORY PROTEIN"/>
    <property type="match status" value="1"/>
</dbReference>
<keyword evidence="7" id="KW-1185">Reference proteome</keyword>
<dbReference type="PANTHER" id="PTHR47506">
    <property type="entry name" value="TRANSCRIPTIONAL REGULATORY PROTEIN"/>
    <property type="match status" value="1"/>
</dbReference>
<dbReference type="SUPFAM" id="SSF48498">
    <property type="entry name" value="Tetracyclin repressor-like, C-terminal domain"/>
    <property type="match status" value="1"/>
</dbReference>
<keyword evidence="1" id="KW-0805">Transcription regulation</keyword>
<gene>
    <name evidence="6" type="ORF">HNQ44_003047</name>
</gene>
<dbReference type="PROSITE" id="PS50977">
    <property type="entry name" value="HTH_TETR_2"/>
    <property type="match status" value="1"/>
</dbReference>
<dbReference type="InterPro" id="IPR009057">
    <property type="entry name" value="Homeodomain-like_sf"/>
</dbReference>
<reference evidence="6 7" key="1">
    <citation type="submission" date="2020-08" db="EMBL/GenBank/DDBJ databases">
        <title>Genomic Encyclopedia of Type Strains, Phase IV (KMG-IV): sequencing the most valuable type-strain genomes for metagenomic binning, comparative biology and taxonomic classification.</title>
        <authorList>
            <person name="Goeker M."/>
        </authorList>
    </citation>
    <scope>NUCLEOTIDE SEQUENCE [LARGE SCALE GENOMIC DNA]</scope>
    <source>
        <strain evidence="6 7">DSM 15895</strain>
    </source>
</reference>
<dbReference type="InterPro" id="IPR001647">
    <property type="entry name" value="HTH_TetR"/>
</dbReference>
<dbReference type="SUPFAM" id="SSF46689">
    <property type="entry name" value="Homeodomain-like"/>
    <property type="match status" value="1"/>
</dbReference>
<evidence type="ECO:0000259" key="5">
    <source>
        <dbReference type="PROSITE" id="PS50977"/>
    </source>
</evidence>
<evidence type="ECO:0000313" key="7">
    <source>
        <dbReference type="Proteomes" id="UP000525923"/>
    </source>
</evidence>
<keyword evidence="2 4" id="KW-0238">DNA-binding</keyword>
<dbReference type="InterPro" id="IPR036271">
    <property type="entry name" value="Tet_transcr_reg_TetR-rel_C_sf"/>
</dbReference>
<organism evidence="6 7">
    <name type="scientific">Planococcus koreensis</name>
    <dbReference type="NCBI Taxonomy" id="112331"/>
    <lineage>
        <taxon>Bacteria</taxon>
        <taxon>Bacillati</taxon>
        <taxon>Bacillota</taxon>
        <taxon>Bacilli</taxon>
        <taxon>Bacillales</taxon>
        <taxon>Caryophanaceae</taxon>
        <taxon>Planococcus</taxon>
    </lineage>
</organism>
<proteinExistence type="predicted"/>
<name>A0A7W8FW66_9BACL</name>
<dbReference type="Gene3D" id="1.10.357.10">
    <property type="entry name" value="Tetracycline Repressor, domain 2"/>
    <property type="match status" value="1"/>
</dbReference>
<dbReference type="EMBL" id="JACHHE010000010">
    <property type="protein sequence ID" value="MBB5181582.1"/>
    <property type="molecule type" value="Genomic_DNA"/>
</dbReference>
<dbReference type="GO" id="GO:0003677">
    <property type="term" value="F:DNA binding"/>
    <property type="evidence" value="ECO:0007669"/>
    <property type="project" value="UniProtKB-UniRule"/>
</dbReference>
<evidence type="ECO:0000256" key="2">
    <source>
        <dbReference type="ARBA" id="ARBA00023125"/>
    </source>
</evidence>
<dbReference type="Pfam" id="PF16925">
    <property type="entry name" value="TetR_C_13"/>
    <property type="match status" value="1"/>
</dbReference>
<feature type="DNA-binding region" description="H-T-H motif" evidence="4">
    <location>
        <begin position="29"/>
        <end position="48"/>
    </location>
</feature>
<dbReference type="AlphaFoldDB" id="A0A7W8FW66"/>
<accession>A0A7W8FW66</accession>
<evidence type="ECO:0000256" key="1">
    <source>
        <dbReference type="ARBA" id="ARBA00023015"/>
    </source>
</evidence>
<keyword evidence="3" id="KW-0804">Transcription</keyword>
<dbReference type="Gene3D" id="1.10.10.60">
    <property type="entry name" value="Homeodomain-like"/>
    <property type="match status" value="1"/>
</dbReference>
<sequence>MGRHKAFDEKEVLKKAMELFWKQGYEKTSLQDLVDHMGIHRRSIYDTFGDKRALFLMSLAYYEEMLTNDLVKLMNAGGPSKEAIREVFSFTLNTAEYYPKGCLAVNAAVELSLLDKEIAQISTELFKKTERVFRYLIMKGQTSGELSKEIDPDAMSRFLHNNLLGLRVLIKTNYTKEELESIVDLTLSVLN</sequence>
<evidence type="ECO:0000313" key="6">
    <source>
        <dbReference type="EMBL" id="MBB5181582.1"/>
    </source>
</evidence>
<protein>
    <submittedName>
        <fullName evidence="6">TetR/AcrR family transcriptional repressor of nem operon</fullName>
    </submittedName>
</protein>
<dbReference type="Pfam" id="PF00440">
    <property type="entry name" value="TetR_N"/>
    <property type="match status" value="1"/>
</dbReference>
<dbReference type="Proteomes" id="UP000525923">
    <property type="component" value="Unassembled WGS sequence"/>
</dbReference>
<evidence type="ECO:0000256" key="3">
    <source>
        <dbReference type="ARBA" id="ARBA00023163"/>
    </source>
</evidence>